<gene>
    <name evidence="3" type="ORF">SBAD_LOCUS7569</name>
</gene>
<dbReference type="GO" id="GO:0005634">
    <property type="term" value="C:nucleus"/>
    <property type="evidence" value="ECO:0007669"/>
    <property type="project" value="UniProtKB-SubCell"/>
</dbReference>
<organism evidence="5">
    <name type="scientific">Soboliphyme baturini</name>
    <dbReference type="NCBI Taxonomy" id="241478"/>
    <lineage>
        <taxon>Eukaryota</taxon>
        <taxon>Metazoa</taxon>
        <taxon>Ecdysozoa</taxon>
        <taxon>Nematoda</taxon>
        <taxon>Enoplea</taxon>
        <taxon>Dorylaimia</taxon>
        <taxon>Dioctophymatida</taxon>
        <taxon>Dioctophymatoidea</taxon>
        <taxon>Soboliphymatidae</taxon>
        <taxon>Soboliphyme</taxon>
    </lineage>
</organism>
<evidence type="ECO:0000313" key="4">
    <source>
        <dbReference type="Proteomes" id="UP000270296"/>
    </source>
</evidence>
<evidence type="ECO:0000313" key="5">
    <source>
        <dbReference type="WBParaSite" id="SBAD_0000785801-mRNA-1"/>
    </source>
</evidence>
<evidence type="ECO:0000313" key="3">
    <source>
        <dbReference type="EMBL" id="VDP13553.1"/>
    </source>
</evidence>
<dbReference type="EMBL" id="UZAM01010745">
    <property type="protein sequence ID" value="VDP13553.1"/>
    <property type="molecule type" value="Genomic_DNA"/>
</dbReference>
<protein>
    <submittedName>
        <fullName evidence="5">HTH psq-type domain-containing protein</fullName>
    </submittedName>
</protein>
<proteinExistence type="predicted"/>
<sequence length="88" mass="10202">MVSTHSKASDSEPKRQRKMPTIAEKADLYYMLKEGKSYAAVGRLYGINEFSVRYIKDEKNRRKTAAVPFNKTAKRVITSRNKDFVRVE</sequence>
<evidence type="ECO:0000256" key="1">
    <source>
        <dbReference type="ARBA" id="ARBA00004123"/>
    </source>
</evidence>
<dbReference type="InterPro" id="IPR009057">
    <property type="entry name" value="Homeodomain-like_sf"/>
</dbReference>
<accession>A0A183IVC2</accession>
<dbReference type="AlphaFoldDB" id="A0A183IVC2"/>
<reference evidence="5" key="1">
    <citation type="submission" date="2016-06" db="UniProtKB">
        <authorList>
            <consortium name="WormBaseParasite"/>
        </authorList>
    </citation>
    <scope>IDENTIFICATION</scope>
</reference>
<feature type="region of interest" description="Disordered" evidence="2">
    <location>
        <begin position="1"/>
        <end position="20"/>
    </location>
</feature>
<dbReference type="SUPFAM" id="SSF46689">
    <property type="entry name" value="Homeodomain-like"/>
    <property type="match status" value="1"/>
</dbReference>
<name>A0A183IVC2_9BILA</name>
<keyword evidence="4" id="KW-1185">Reference proteome</keyword>
<evidence type="ECO:0000256" key="2">
    <source>
        <dbReference type="SAM" id="MobiDB-lite"/>
    </source>
</evidence>
<dbReference type="WBParaSite" id="SBAD_0000785801-mRNA-1">
    <property type="protein sequence ID" value="SBAD_0000785801-mRNA-1"/>
    <property type="gene ID" value="SBAD_0000785801"/>
</dbReference>
<comment type="subcellular location">
    <subcellularLocation>
        <location evidence="1">Nucleus</location>
    </subcellularLocation>
</comment>
<dbReference type="OrthoDB" id="5916656at2759"/>
<dbReference type="Proteomes" id="UP000270296">
    <property type="component" value="Unassembled WGS sequence"/>
</dbReference>
<reference evidence="3 4" key="2">
    <citation type="submission" date="2018-11" db="EMBL/GenBank/DDBJ databases">
        <authorList>
            <consortium name="Pathogen Informatics"/>
        </authorList>
    </citation>
    <scope>NUCLEOTIDE SEQUENCE [LARGE SCALE GENOMIC DNA]</scope>
</reference>